<sequence>MFCGVGLGAVNSSVGEPTVAELQEMAERLLRWSDRLNADYDIGTALNVRGDRVLAVAISHYRSRRQRDGHFPRDMFGEPAWDMMLDLFINARRGRQVSVTNLCEAAVASPTTALRYIALLEKRGHILRMRARHDGRVTYIRLAQDTYLAMERHFADTAMQLDQVIDSAESV</sequence>
<dbReference type="Gene3D" id="1.10.10.10">
    <property type="entry name" value="Winged helix-like DNA-binding domain superfamily/Winged helix DNA-binding domain"/>
    <property type="match status" value="1"/>
</dbReference>
<reference evidence="1 2" key="1">
    <citation type="submission" date="2013-09" db="EMBL/GenBank/DDBJ databases">
        <title>Whole genome shotgun sequence of Novosphingobium tardaugens NBRC 16725.</title>
        <authorList>
            <person name="Isaki S."/>
            <person name="Hosoyama A."/>
            <person name="Tsuchikane K."/>
            <person name="Katsumata H."/>
            <person name="Ando Y."/>
            <person name="Yamazaki S."/>
            <person name="Fujita N."/>
        </authorList>
    </citation>
    <scope>NUCLEOTIDE SEQUENCE [LARGE SCALE GENOMIC DNA]</scope>
    <source>
        <strain evidence="1 2">NBRC 16725</strain>
    </source>
</reference>
<evidence type="ECO:0000313" key="1">
    <source>
        <dbReference type="EMBL" id="GAD50285.1"/>
    </source>
</evidence>
<dbReference type="InterPro" id="IPR036388">
    <property type="entry name" value="WH-like_DNA-bd_sf"/>
</dbReference>
<name>U2YNA5_9SPHN</name>
<dbReference type="SUPFAM" id="SSF46785">
    <property type="entry name" value="Winged helix' DNA-binding domain"/>
    <property type="match status" value="1"/>
</dbReference>
<comment type="caution">
    <text evidence="1">The sequence shown here is derived from an EMBL/GenBank/DDBJ whole genome shotgun (WGS) entry which is preliminary data.</text>
</comment>
<proteinExistence type="predicted"/>
<keyword evidence="2" id="KW-1185">Reference proteome</keyword>
<dbReference type="AlphaFoldDB" id="U2YNA5"/>
<evidence type="ECO:0008006" key="3">
    <source>
        <dbReference type="Google" id="ProtNLM"/>
    </source>
</evidence>
<protein>
    <recommendedName>
        <fullName evidence="3">HTH marR-type domain-containing protein</fullName>
    </recommendedName>
</protein>
<evidence type="ECO:0000313" key="2">
    <source>
        <dbReference type="Proteomes" id="UP000016568"/>
    </source>
</evidence>
<gene>
    <name evidence="1" type="ORF">NT2_08_00720</name>
</gene>
<organism evidence="1 2">
    <name type="scientific">Caenibius tardaugens NBRC 16725</name>
    <dbReference type="NCBI Taxonomy" id="1219035"/>
    <lineage>
        <taxon>Bacteria</taxon>
        <taxon>Pseudomonadati</taxon>
        <taxon>Pseudomonadota</taxon>
        <taxon>Alphaproteobacteria</taxon>
        <taxon>Sphingomonadales</taxon>
        <taxon>Erythrobacteraceae</taxon>
        <taxon>Caenibius</taxon>
    </lineage>
</organism>
<dbReference type="eggNOG" id="COG1846">
    <property type="taxonomic scope" value="Bacteria"/>
</dbReference>
<dbReference type="InterPro" id="IPR036390">
    <property type="entry name" value="WH_DNA-bd_sf"/>
</dbReference>
<dbReference type="Proteomes" id="UP000016568">
    <property type="component" value="Unassembled WGS sequence"/>
</dbReference>
<dbReference type="EMBL" id="BASZ01000008">
    <property type="protein sequence ID" value="GAD50285.1"/>
    <property type="molecule type" value="Genomic_DNA"/>
</dbReference>
<accession>U2YNA5</accession>